<name>A0ABP8PUL1_9ACTN</name>
<organism evidence="3 4">
    <name type="scientific">Actinoallomurus oryzae</name>
    <dbReference type="NCBI Taxonomy" id="502180"/>
    <lineage>
        <taxon>Bacteria</taxon>
        <taxon>Bacillati</taxon>
        <taxon>Actinomycetota</taxon>
        <taxon>Actinomycetes</taxon>
        <taxon>Streptosporangiales</taxon>
        <taxon>Thermomonosporaceae</taxon>
        <taxon>Actinoallomurus</taxon>
    </lineage>
</organism>
<dbReference type="InterPro" id="IPR021447">
    <property type="entry name" value="DUF3097_C"/>
</dbReference>
<gene>
    <name evidence="3" type="ORF">GCM10023191_027770</name>
</gene>
<feature type="domain" description="DUF3097" evidence="2">
    <location>
        <begin position="81"/>
        <end position="140"/>
    </location>
</feature>
<evidence type="ECO:0000259" key="2">
    <source>
        <dbReference type="Pfam" id="PF22845"/>
    </source>
</evidence>
<dbReference type="InterPro" id="IPR053883">
    <property type="entry name" value="DUF3097_N"/>
</dbReference>
<comment type="caution">
    <text evidence="3">The sequence shown here is derived from an EMBL/GenBank/DDBJ whole genome shotgun (WGS) entry which is preliminary data.</text>
</comment>
<dbReference type="EMBL" id="BAABHF010000017">
    <property type="protein sequence ID" value="GAA4492190.1"/>
    <property type="molecule type" value="Genomic_DNA"/>
</dbReference>
<reference evidence="4" key="1">
    <citation type="journal article" date="2019" name="Int. J. Syst. Evol. Microbiol.">
        <title>The Global Catalogue of Microorganisms (GCM) 10K type strain sequencing project: providing services to taxonomists for standard genome sequencing and annotation.</title>
        <authorList>
            <consortium name="The Broad Institute Genomics Platform"/>
            <consortium name="The Broad Institute Genome Sequencing Center for Infectious Disease"/>
            <person name="Wu L."/>
            <person name="Ma J."/>
        </authorList>
    </citation>
    <scope>NUCLEOTIDE SEQUENCE [LARGE SCALE GENOMIC DNA]</scope>
    <source>
        <strain evidence="4">JCM 17933</strain>
    </source>
</reference>
<proteinExistence type="predicted"/>
<sequence length="330" mass="35643">MNDGANGSLPQIATQWRNAVRHTGIPAFAVASARKRTGSRACWSRLGRVGPGTLRPVRSKDYGDDVLAGDWRRPRKGQIPEIAAEPGLVAEDPSSGFCGAVVACAKDAVTLEDRFGKRRVFPLAKAGFLIDGKPVTLVRPTSAPGRALSASGSVAVRDLRARVARESRIYVEGKHDAELVEKIWGHDLRVEGVVVEFLEGVDHLPEIAEEFGPGPGRRLGVLVDHLVTGSKESRIADQVASPYVLVTGHPFIDIWQAVKPAALGIRAWPDVPRGVPWKEGVIAALGWKGEPGEVWQTILGRVRSYTDLEPALLGRVEELIDFVTDPSADD</sequence>
<keyword evidence="4" id="KW-1185">Reference proteome</keyword>
<protein>
    <submittedName>
        <fullName evidence="3">DUF3097 domain-containing protein</fullName>
    </submittedName>
</protein>
<dbReference type="Pfam" id="PF11296">
    <property type="entry name" value="DUF3097_C"/>
    <property type="match status" value="1"/>
</dbReference>
<dbReference type="Pfam" id="PF22845">
    <property type="entry name" value="DUF3097_N"/>
    <property type="match status" value="1"/>
</dbReference>
<feature type="domain" description="DUF3097" evidence="1">
    <location>
        <begin position="167"/>
        <end position="324"/>
    </location>
</feature>
<evidence type="ECO:0000313" key="3">
    <source>
        <dbReference type="EMBL" id="GAA4492190.1"/>
    </source>
</evidence>
<evidence type="ECO:0000259" key="1">
    <source>
        <dbReference type="Pfam" id="PF11296"/>
    </source>
</evidence>
<evidence type="ECO:0000313" key="4">
    <source>
        <dbReference type="Proteomes" id="UP001500503"/>
    </source>
</evidence>
<accession>A0ABP8PUL1</accession>
<dbReference type="Proteomes" id="UP001500503">
    <property type="component" value="Unassembled WGS sequence"/>
</dbReference>